<dbReference type="KEGG" id="ztr:MYCGRDRAFT_98130"/>
<keyword evidence="2" id="KW-1185">Reference proteome</keyword>
<organism evidence="1 2">
    <name type="scientific">Zymoseptoria tritici (strain CBS 115943 / IPO323)</name>
    <name type="common">Speckled leaf blotch fungus</name>
    <name type="synonym">Septoria tritici</name>
    <dbReference type="NCBI Taxonomy" id="336722"/>
    <lineage>
        <taxon>Eukaryota</taxon>
        <taxon>Fungi</taxon>
        <taxon>Dikarya</taxon>
        <taxon>Ascomycota</taxon>
        <taxon>Pezizomycotina</taxon>
        <taxon>Dothideomycetes</taxon>
        <taxon>Dothideomycetidae</taxon>
        <taxon>Mycosphaerellales</taxon>
        <taxon>Mycosphaerellaceae</taxon>
        <taxon>Zymoseptoria</taxon>
    </lineage>
</organism>
<dbReference type="EMBL" id="CM001216">
    <property type="protein sequence ID" value="EGP81846.1"/>
    <property type="molecule type" value="Genomic_DNA"/>
</dbReference>
<dbReference type="Proteomes" id="UP000008062">
    <property type="component" value="Chromosome 21"/>
</dbReference>
<sequence length="241" mass="26837">MTDACAGDSAGFLACLAVATSIVAGRVPCRTPSTLFWTSVAQACQLSEDDRRTSKLYRNLPLFHDQNETLGHARKRPRLEAPASTKPHTLKLKQAFLDCGQKTNELSERIDRVEAYATEVQHLRSCAALVTRGFSVSTRQTEERRQGLETDLASARDRLAKAPPTNQEFCQDTITSLQKELDNLPSAATPAPKFTHMKTWAETMAGHCESEIDSLRRTREIPLNSTRDIIPKANSWLIEVK</sequence>
<dbReference type="HOGENOM" id="CLU_1152522_0_0_1"/>
<dbReference type="InParanoid" id="F9XSE1"/>
<evidence type="ECO:0000313" key="2">
    <source>
        <dbReference type="Proteomes" id="UP000008062"/>
    </source>
</evidence>
<protein>
    <submittedName>
        <fullName evidence="1">Uncharacterized protein</fullName>
    </submittedName>
</protein>
<dbReference type="RefSeq" id="XP_003846870.1">
    <property type="nucleotide sequence ID" value="XM_003846822.1"/>
</dbReference>
<gene>
    <name evidence="1" type="ORF">MYCGRDRAFT_98130</name>
</gene>
<reference evidence="1 2" key="1">
    <citation type="journal article" date="2011" name="PLoS Genet.">
        <title>Finished genome of the fungal wheat pathogen Mycosphaerella graminicola reveals dispensome structure, chromosome plasticity, and stealth pathogenesis.</title>
        <authorList>
            <person name="Goodwin S.B."/>
            <person name="Ben M'barek S."/>
            <person name="Dhillon B."/>
            <person name="Wittenberg A.H.J."/>
            <person name="Crane C.F."/>
            <person name="Hane J.K."/>
            <person name="Foster A.J."/>
            <person name="Van der Lee T.A.J."/>
            <person name="Grimwood J."/>
            <person name="Aerts A."/>
            <person name="Antoniw J."/>
            <person name="Bailey A."/>
            <person name="Bluhm B."/>
            <person name="Bowler J."/>
            <person name="Bristow J."/>
            <person name="van der Burgt A."/>
            <person name="Canto-Canche B."/>
            <person name="Churchill A.C.L."/>
            <person name="Conde-Ferraez L."/>
            <person name="Cools H.J."/>
            <person name="Coutinho P.M."/>
            <person name="Csukai M."/>
            <person name="Dehal P."/>
            <person name="De Wit P."/>
            <person name="Donzelli B."/>
            <person name="van de Geest H.C."/>
            <person name="van Ham R.C.H.J."/>
            <person name="Hammond-Kosack K.E."/>
            <person name="Henrissat B."/>
            <person name="Kilian A."/>
            <person name="Kobayashi A.K."/>
            <person name="Koopmann E."/>
            <person name="Kourmpetis Y."/>
            <person name="Kuzniar A."/>
            <person name="Lindquist E."/>
            <person name="Lombard V."/>
            <person name="Maliepaard C."/>
            <person name="Martins N."/>
            <person name="Mehrabi R."/>
            <person name="Nap J.P.H."/>
            <person name="Ponomarenko A."/>
            <person name="Rudd J.J."/>
            <person name="Salamov A."/>
            <person name="Schmutz J."/>
            <person name="Schouten H.J."/>
            <person name="Shapiro H."/>
            <person name="Stergiopoulos I."/>
            <person name="Torriani S.F.F."/>
            <person name="Tu H."/>
            <person name="de Vries R.P."/>
            <person name="Waalwijk C."/>
            <person name="Ware S.B."/>
            <person name="Wiebenga A."/>
            <person name="Zwiers L.-H."/>
            <person name="Oliver R.P."/>
            <person name="Grigoriev I.V."/>
            <person name="Kema G.H.J."/>
        </authorList>
    </citation>
    <scope>NUCLEOTIDE SEQUENCE [LARGE SCALE GENOMIC DNA]</scope>
    <source>
        <strain evidence="2">CBS 115943 / IPO323</strain>
    </source>
</reference>
<dbReference type="GeneID" id="13396679"/>
<dbReference type="VEuPathDB" id="FungiDB:ZTRI_21.72"/>
<name>F9XSE1_ZYMTI</name>
<accession>F9XSE1</accession>
<proteinExistence type="predicted"/>
<dbReference type="AlphaFoldDB" id="F9XSE1"/>
<evidence type="ECO:0000313" key="1">
    <source>
        <dbReference type="EMBL" id="EGP81846.1"/>
    </source>
</evidence>